<accession>A0ABP4G0G9</accession>
<dbReference type="EMBL" id="BAAAKW010000005">
    <property type="protein sequence ID" value="GAA1206589.1"/>
    <property type="molecule type" value="Genomic_DNA"/>
</dbReference>
<name>A0ABP4G0G9_9MICO</name>
<dbReference type="Proteomes" id="UP001500943">
    <property type="component" value="Unassembled WGS sequence"/>
</dbReference>
<protein>
    <submittedName>
        <fullName evidence="2">Uncharacterized protein</fullName>
    </submittedName>
</protein>
<sequence>MDSGKRPNTRRGQEDCGNAGNEARNEPPEARCAPRISSKIEHRHANILCHSQVPCPEARRTKDSCGEECGNSGCGPQGCGTNGCGPGSCGSIGGHANGCPNGCGWRETNDAASSSSTSVDDSAGDGAQVDCAQVDCAQVDRAYTERAQARRGC</sequence>
<organism evidence="2 3">
    <name type="scientific">Rhodoglobus aureus</name>
    <dbReference type="NCBI Taxonomy" id="191497"/>
    <lineage>
        <taxon>Bacteria</taxon>
        <taxon>Bacillati</taxon>
        <taxon>Actinomycetota</taxon>
        <taxon>Actinomycetes</taxon>
        <taxon>Micrococcales</taxon>
        <taxon>Microbacteriaceae</taxon>
        <taxon>Rhodoglobus</taxon>
    </lineage>
</organism>
<reference evidence="3" key="1">
    <citation type="journal article" date="2019" name="Int. J. Syst. Evol. Microbiol.">
        <title>The Global Catalogue of Microorganisms (GCM) 10K type strain sequencing project: providing services to taxonomists for standard genome sequencing and annotation.</title>
        <authorList>
            <consortium name="The Broad Institute Genomics Platform"/>
            <consortium name="The Broad Institute Genome Sequencing Center for Infectious Disease"/>
            <person name="Wu L."/>
            <person name="Ma J."/>
        </authorList>
    </citation>
    <scope>NUCLEOTIDE SEQUENCE [LARGE SCALE GENOMIC DNA]</scope>
    <source>
        <strain evidence="3">JCM 12762</strain>
    </source>
</reference>
<proteinExistence type="predicted"/>
<comment type="caution">
    <text evidence="2">The sequence shown here is derived from an EMBL/GenBank/DDBJ whole genome shotgun (WGS) entry which is preliminary data.</text>
</comment>
<evidence type="ECO:0000313" key="2">
    <source>
        <dbReference type="EMBL" id="GAA1206589.1"/>
    </source>
</evidence>
<gene>
    <name evidence="2" type="ORF">GCM10009655_02060</name>
</gene>
<keyword evidence="3" id="KW-1185">Reference proteome</keyword>
<evidence type="ECO:0000313" key="3">
    <source>
        <dbReference type="Proteomes" id="UP001500943"/>
    </source>
</evidence>
<evidence type="ECO:0000256" key="1">
    <source>
        <dbReference type="SAM" id="MobiDB-lite"/>
    </source>
</evidence>
<feature type="region of interest" description="Disordered" evidence="1">
    <location>
        <begin position="1"/>
        <end position="34"/>
    </location>
</feature>